<reference evidence="2 3" key="1">
    <citation type="journal article" date="2018" name="Sci. Rep.">
        <title>Genomic signatures of local adaptation to the degree of environmental predictability in rotifers.</title>
        <authorList>
            <person name="Franch-Gras L."/>
            <person name="Hahn C."/>
            <person name="Garcia-Roger E.M."/>
            <person name="Carmona M.J."/>
            <person name="Serra M."/>
            <person name="Gomez A."/>
        </authorList>
    </citation>
    <scope>NUCLEOTIDE SEQUENCE [LARGE SCALE GENOMIC DNA]</scope>
    <source>
        <strain evidence="2">HYR1</strain>
    </source>
</reference>
<comment type="caution">
    <text evidence="2">The sequence shown here is derived from an EMBL/GenBank/DDBJ whole genome shotgun (WGS) entry which is preliminary data.</text>
</comment>
<gene>
    <name evidence="2" type="ORF">BpHYR1_038730</name>
</gene>
<dbReference type="AlphaFoldDB" id="A0A3M7S9Z9"/>
<feature type="signal peptide" evidence="1">
    <location>
        <begin position="1"/>
        <end position="19"/>
    </location>
</feature>
<dbReference type="Proteomes" id="UP000276133">
    <property type="component" value="Unassembled WGS sequence"/>
</dbReference>
<name>A0A3M7S9Z9_BRAPC</name>
<accession>A0A3M7S9Z9</accession>
<organism evidence="2 3">
    <name type="scientific">Brachionus plicatilis</name>
    <name type="common">Marine rotifer</name>
    <name type="synonym">Brachionus muelleri</name>
    <dbReference type="NCBI Taxonomy" id="10195"/>
    <lineage>
        <taxon>Eukaryota</taxon>
        <taxon>Metazoa</taxon>
        <taxon>Spiralia</taxon>
        <taxon>Gnathifera</taxon>
        <taxon>Rotifera</taxon>
        <taxon>Eurotatoria</taxon>
        <taxon>Monogononta</taxon>
        <taxon>Pseudotrocha</taxon>
        <taxon>Ploima</taxon>
        <taxon>Brachionidae</taxon>
        <taxon>Brachionus</taxon>
    </lineage>
</organism>
<evidence type="ECO:0000313" key="2">
    <source>
        <dbReference type="EMBL" id="RNA32602.1"/>
    </source>
</evidence>
<evidence type="ECO:0000256" key="1">
    <source>
        <dbReference type="SAM" id="SignalP"/>
    </source>
</evidence>
<keyword evidence="1" id="KW-0732">Signal</keyword>
<evidence type="ECO:0000313" key="3">
    <source>
        <dbReference type="Proteomes" id="UP000276133"/>
    </source>
</evidence>
<sequence length="98" mass="10967">MSMNLFLAISISMIFLVQAQTRCDTICANDFRCNSGRCILTECSENDLCFKYCFNCGGNETCYGSGPDCDYSSNLIYLNSNSLQISYVLLFASMKINE</sequence>
<feature type="chain" id="PRO_5018127354" evidence="1">
    <location>
        <begin position="20"/>
        <end position="98"/>
    </location>
</feature>
<proteinExistence type="predicted"/>
<keyword evidence="3" id="KW-1185">Reference proteome</keyword>
<dbReference type="EMBL" id="REGN01001783">
    <property type="protein sequence ID" value="RNA32602.1"/>
    <property type="molecule type" value="Genomic_DNA"/>
</dbReference>
<protein>
    <submittedName>
        <fullName evidence="2">Uncharacterized protein</fullName>
    </submittedName>
</protein>